<dbReference type="Gene3D" id="3.20.20.70">
    <property type="entry name" value="Aldolase class I"/>
    <property type="match status" value="1"/>
</dbReference>
<feature type="binding site" evidence="8">
    <location>
        <position position="24"/>
    </location>
    <ligand>
        <name>[4Fe-4S] cluster</name>
        <dbReference type="ChEBI" id="CHEBI:49883"/>
        <note>4Fe-4S-S-AdoMet</note>
    </ligand>
</feature>
<dbReference type="SFLD" id="SFLDS00029">
    <property type="entry name" value="Radical_SAM"/>
    <property type="match status" value="1"/>
</dbReference>
<dbReference type="GO" id="GO:1904047">
    <property type="term" value="F:S-adenosyl-L-methionine binding"/>
    <property type="evidence" value="ECO:0007669"/>
    <property type="project" value="UniProtKB-UniRule"/>
</dbReference>
<feature type="binding site" evidence="8">
    <location>
        <position position="20"/>
    </location>
    <ligand>
        <name>[4Fe-4S] cluster</name>
        <dbReference type="ChEBI" id="CHEBI:49883"/>
        <note>4Fe-4S-S-AdoMet</note>
    </ligand>
</feature>
<keyword evidence="7 8" id="KW-0456">Lyase</keyword>
<comment type="catalytic activity">
    <reaction evidence="8">
        <text>6-carboxy-5,6,7,8-tetrahydropterin + H(+) = 7-carboxy-7-carbaguanine + NH4(+)</text>
        <dbReference type="Rhea" id="RHEA:27974"/>
        <dbReference type="ChEBI" id="CHEBI:15378"/>
        <dbReference type="ChEBI" id="CHEBI:28938"/>
        <dbReference type="ChEBI" id="CHEBI:61032"/>
        <dbReference type="ChEBI" id="CHEBI:61036"/>
        <dbReference type="EC" id="4.3.99.3"/>
    </reaction>
</comment>
<dbReference type="InterPro" id="IPR058240">
    <property type="entry name" value="rSAM_sf"/>
</dbReference>
<dbReference type="CDD" id="cd01335">
    <property type="entry name" value="Radical_SAM"/>
    <property type="match status" value="1"/>
</dbReference>
<keyword evidence="2 8" id="KW-0949">S-adenosyl-L-methionine</keyword>
<feature type="binding site" evidence="8">
    <location>
        <position position="27"/>
    </location>
    <ligand>
        <name>[4Fe-4S] cluster</name>
        <dbReference type="ChEBI" id="CHEBI:49883"/>
        <note>4Fe-4S-S-AdoMet</note>
    </ligand>
</feature>
<keyword evidence="11" id="KW-1185">Reference proteome</keyword>
<dbReference type="PANTHER" id="PTHR42836:SF1">
    <property type="entry name" value="7-CARBOXY-7-DEAZAGUANINE SYNTHASE"/>
    <property type="match status" value="1"/>
</dbReference>
<evidence type="ECO:0000259" key="9">
    <source>
        <dbReference type="PROSITE" id="PS51918"/>
    </source>
</evidence>
<dbReference type="GO" id="GO:0051539">
    <property type="term" value="F:4 iron, 4 sulfur cluster binding"/>
    <property type="evidence" value="ECO:0007669"/>
    <property type="project" value="UniProtKB-UniRule"/>
</dbReference>
<comment type="cofactor">
    <cofactor evidence="8">
        <name>Mg(2+)</name>
        <dbReference type="ChEBI" id="CHEBI:18420"/>
    </cofactor>
</comment>
<dbReference type="HAMAP" id="MF_00917">
    <property type="entry name" value="QueE"/>
    <property type="match status" value="1"/>
</dbReference>
<evidence type="ECO:0000256" key="3">
    <source>
        <dbReference type="ARBA" id="ARBA00022723"/>
    </source>
</evidence>
<keyword evidence="5 8" id="KW-0408">Iron</keyword>
<gene>
    <name evidence="8" type="primary">queE</name>
    <name evidence="10" type="ORF">CF165_09025</name>
</gene>
<feature type="domain" description="Radical SAM core" evidence="9">
    <location>
        <begin position="7"/>
        <end position="217"/>
    </location>
</feature>
<dbReference type="EMBL" id="NMUL01000007">
    <property type="protein sequence ID" value="OXM69851.1"/>
    <property type="molecule type" value="Genomic_DNA"/>
</dbReference>
<comment type="caution">
    <text evidence="10">The sequence shown here is derived from an EMBL/GenBank/DDBJ whole genome shotgun (WGS) entry which is preliminary data.</text>
</comment>
<feature type="binding site" evidence="8">
    <location>
        <begin position="120"/>
        <end position="122"/>
    </location>
    <ligand>
        <name>S-adenosyl-L-methionine</name>
        <dbReference type="ChEBI" id="CHEBI:59789"/>
    </ligand>
</feature>
<protein>
    <recommendedName>
        <fullName evidence="8">7-carboxy-7-deazaguanine synthase</fullName>
        <shortName evidence="8">CDG synthase</shortName>
        <ecNumber evidence="8">4.3.99.3</ecNumber>
    </recommendedName>
    <alternativeName>
        <fullName evidence="8">Queuosine biosynthesis protein QueE</fullName>
    </alternativeName>
</protein>
<dbReference type="GO" id="GO:0000287">
    <property type="term" value="F:magnesium ion binding"/>
    <property type="evidence" value="ECO:0007669"/>
    <property type="project" value="UniProtKB-UniRule"/>
</dbReference>
<evidence type="ECO:0000256" key="5">
    <source>
        <dbReference type="ARBA" id="ARBA00023004"/>
    </source>
</evidence>
<evidence type="ECO:0000256" key="2">
    <source>
        <dbReference type="ARBA" id="ARBA00022691"/>
    </source>
</evidence>
<dbReference type="SUPFAM" id="SSF102114">
    <property type="entry name" value="Radical SAM enzymes"/>
    <property type="match status" value="1"/>
</dbReference>
<evidence type="ECO:0000313" key="10">
    <source>
        <dbReference type="EMBL" id="OXM69851.1"/>
    </source>
</evidence>
<feature type="binding site" evidence="8">
    <location>
        <position position="29"/>
    </location>
    <ligand>
        <name>Mg(2+)</name>
        <dbReference type="ChEBI" id="CHEBI:18420"/>
    </ligand>
</feature>
<dbReference type="PROSITE" id="PS51918">
    <property type="entry name" value="RADICAL_SAM"/>
    <property type="match status" value="1"/>
</dbReference>
<dbReference type="GO" id="GO:0008616">
    <property type="term" value="P:tRNA queuosine(34) biosynthetic process"/>
    <property type="evidence" value="ECO:0007669"/>
    <property type="project" value="UniProtKB-UniRule"/>
</dbReference>
<evidence type="ECO:0000256" key="6">
    <source>
        <dbReference type="ARBA" id="ARBA00023014"/>
    </source>
</evidence>
<proteinExistence type="inferred from homology"/>
<accession>A0A229TFX7</accession>
<evidence type="ECO:0000313" key="11">
    <source>
        <dbReference type="Proteomes" id="UP000215199"/>
    </source>
</evidence>
<name>A0A229TFX7_9PSEU</name>
<dbReference type="EC" id="4.3.99.3" evidence="8"/>
<dbReference type="OrthoDB" id="9782387at2"/>
<feature type="binding site" evidence="8">
    <location>
        <begin position="26"/>
        <end position="28"/>
    </location>
    <ligand>
        <name>S-adenosyl-L-methionine</name>
        <dbReference type="ChEBI" id="CHEBI:59789"/>
    </ligand>
</feature>
<comment type="cofactor">
    <cofactor evidence="8">
        <name>S-adenosyl-L-methionine</name>
        <dbReference type="ChEBI" id="CHEBI:59789"/>
    </cofactor>
    <text evidence="8">Binds 1 S-adenosyl-L-methionine per subunit.</text>
</comment>
<feature type="binding site" evidence="8">
    <location>
        <position position="67"/>
    </location>
    <ligand>
        <name>substrate</name>
    </ligand>
</feature>
<comment type="pathway">
    <text evidence="8">Purine metabolism; 7-cyano-7-deazaguanine biosynthesis.</text>
</comment>
<feature type="binding site" evidence="8">
    <location>
        <position position="16"/>
    </location>
    <ligand>
        <name>substrate</name>
    </ligand>
</feature>
<comment type="similarity">
    <text evidence="8">Belongs to the radical SAM superfamily. 7-carboxy-7-deazaguanine synthase family.</text>
</comment>
<keyword evidence="4 8" id="KW-0460">Magnesium</keyword>
<keyword evidence="3 8" id="KW-0479">Metal-binding</keyword>
<comment type="function">
    <text evidence="8">Catalyzes the complex heterocyclic radical-mediated conversion of 6-carboxy-5,6,7,8-tetrahydropterin (CPH4) to 7-carboxy-7-deazaguanine (CDG), a step common to the biosynthetic pathways of all 7-deazapurine-containing compounds.</text>
</comment>
<organism evidence="10 11">
    <name type="scientific">Amycolatopsis vastitatis</name>
    <dbReference type="NCBI Taxonomy" id="1905142"/>
    <lineage>
        <taxon>Bacteria</taxon>
        <taxon>Bacillati</taxon>
        <taxon>Actinomycetota</taxon>
        <taxon>Actinomycetes</taxon>
        <taxon>Pseudonocardiales</taxon>
        <taxon>Pseudonocardiaceae</taxon>
        <taxon>Amycolatopsis</taxon>
    </lineage>
</organism>
<comment type="subunit">
    <text evidence="8">Homodimer.</text>
</comment>
<dbReference type="PIRSF" id="PIRSF000370">
    <property type="entry name" value="QueE"/>
    <property type="match status" value="1"/>
</dbReference>
<evidence type="ECO:0000256" key="4">
    <source>
        <dbReference type="ARBA" id="ARBA00022842"/>
    </source>
</evidence>
<sequence length="221" mass="23915">MQGEGPSAGRRASFVRLGGCNLACGWCDTPYTWDGNRFDLRAELARQPVEAIVDRALAGSPELVVISGGEPLLHQLQPAWTRMLTMLRAAGADIEVETNGTIVPTAATLEPDLAVRFNVSPKLAHSGDPAARRIRPDVLAAFVASGRANFKFVCATPDDVDEAAELADRYHLDAPVWISPEGTTVEAVLIHTKLIADRVIERGFNLGTRLHVLAWGNERGR</sequence>
<dbReference type="InterPro" id="IPR024924">
    <property type="entry name" value="7-CO-7-deazaguanine_synth-like"/>
</dbReference>
<dbReference type="InterPro" id="IPR013785">
    <property type="entry name" value="Aldolase_TIM"/>
</dbReference>
<keyword evidence="6 8" id="KW-0411">Iron-sulfur</keyword>
<comment type="cofactor">
    <cofactor evidence="8">
        <name>[4Fe-4S] cluster</name>
        <dbReference type="ChEBI" id="CHEBI:49883"/>
    </cofactor>
    <text evidence="8">Binds 1 [4Fe-4S] cluster. The cluster is coordinated with 3 cysteines and an exchangeable S-adenosyl-L-methionine.</text>
</comment>
<reference evidence="11" key="1">
    <citation type="submission" date="2017-07" db="EMBL/GenBank/DDBJ databases">
        <title>Comparative genome mining reveals phylogenetic distribution patterns of secondary metabolites in Amycolatopsis.</title>
        <authorList>
            <person name="Adamek M."/>
            <person name="Alanjary M."/>
            <person name="Sales-Ortells H."/>
            <person name="Goodfellow M."/>
            <person name="Bull A.T."/>
            <person name="Kalinowski J."/>
            <person name="Ziemert N."/>
        </authorList>
    </citation>
    <scope>NUCLEOTIDE SEQUENCE [LARGE SCALE GENOMIC DNA]</scope>
    <source>
        <strain evidence="11">H5</strain>
    </source>
</reference>
<evidence type="ECO:0000256" key="1">
    <source>
        <dbReference type="ARBA" id="ARBA00022485"/>
    </source>
</evidence>
<dbReference type="PANTHER" id="PTHR42836">
    <property type="entry name" value="7-CARBOXY-7-DEAZAGUANINE SYNTHASE"/>
    <property type="match status" value="1"/>
</dbReference>
<dbReference type="AlphaFoldDB" id="A0A229TFX7"/>
<dbReference type="Proteomes" id="UP000215199">
    <property type="component" value="Unassembled WGS sequence"/>
</dbReference>
<dbReference type="Pfam" id="PF04055">
    <property type="entry name" value="Radical_SAM"/>
    <property type="match status" value="1"/>
</dbReference>
<dbReference type="UniPathway" id="UPA00391"/>
<comment type="caution">
    <text evidence="8">Lacks conserved residue(s) required for the propagation of feature annotation.</text>
</comment>
<keyword evidence="8" id="KW-0671">Queuosine biosynthesis</keyword>
<keyword evidence="1 8" id="KW-0004">4Fe-4S</keyword>
<dbReference type="InterPro" id="IPR007197">
    <property type="entry name" value="rSAM"/>
</dbReference>
<evidence type="ECO:0000256" key="7">
    <source>
        <dbReference type="ARBA" id="ARBA00023239"/>
    </source>
</evidence>
<evidence type="ECO:0000256" key="8">
    <source>
        <dbReference type="HAMAP-Rule" id="MF_00917"/>
    </source>
</evidence>
<dbReference type="GO" id="GO:0016840">
    <property type="term" value="F:carbon-nitrogen lyase activity"/>
    <property type="evidence" value="ECO:0007669"/>
    <property type="project" value="UniProtKB-UniRule"/>
</dbReference>
<feature type="binding site" evidence="8">
    <location>
        <position position="69"/>
    </location>
    <ligand>
        <name>S-adenosyl-L-methionine</name>
        <dbReference type="ChEBI" id="CHEBI:59789"/>
    </ligand>
</feature>